<dbReference type="Gene3D" id="3.40.1370.10">
    <property type="match status" value="1"/>
</dbReference>
<dbReference type="InterPro" id="IPR002136">
    <property type="entry name" value="Ribosomal_uL4"/>
</dbReference>
<name>A0A6S6W1D8_9PLEO</name>
<dbReference type="AlphaFoldDB" id="A0A6S6W1D8"/>
<dbReference type="InterPro" id="IPR013005">
    <property type="entry name" value="Ribosomal_uL4-like"/>
</dbReference>
<dbReference type="NCBIfam" id="TIGR03953">
    <property type="entry name" value="rplD_bact"/>
    <property type="match status" value="1"/>
</dbReference>
<organism evidence="7 8">
    <name type="scientific">Pyrenophora teres f. teres</name>
    <dbReference type="NCBI Taxonomy" id="97479"/>
    <lineage>
        <taxon>Eukaryota</taxon>
        <taxon>Fungi</taxon>
        <taxon>Dikarya</taxon>
        <taxon>Ascomycota</taxon>
        <taxon>Pezizomycotina</taxon>
        <taxon>Dothideomycetes</taxon>
        <taxon>Pleosporomycetidae</taxon>
        <taxon>Pleosporales</taxon>
        <taxon>Pleosporineae</taxon>
        <taxon>Pleosporaceae</taxon>
        <taxon>Pyrenophora</taxon>
    </lineage>
</organism>
<dbReference type="GO" id="GO:0005840">
    <property type="term" value="C:ribosome"/>
    <property type="evidence" value="ECO:0007669"/>
    <property type="project" value="UniProtKB-KW"/>
</dbReference>
<dbReference type="PANTHER" id="PTHR10746">
    <property type="entry name" value="50S RIBOSOMAL PROTEIN L4"/>
    <property type="match status" value="1"/>
</dbReference>
<feature type="region of interest" description="Disordered" evidence="6">
    <location>
        <begin position="557"/>
        <end position="602"/>
    </location>
</feature>
<dbReference type="InterPro" id="IPR023574">
    <property type="entry name" value="Ribosomal_uL4_dom_sf"/>
</dbReference>
<dbReference type="Pfam" id="PF00573">
    <property type="entry name" value="Ribosomal_L4"/>
    <property type="match status" value="1"/>
</dbReference>
<evidence type="ECO:0000256" key="4">
    <source>
        <dbReference type="ARBA" id="ARBA00040565"/>
    </source>
</evidence>
<sequence>MASTTISTPIRGVTRQLTRLSIRRYRPCARCAVGFPTMMTCDMLTSPKKSLCTPTARSITTSAPSKATVSDIRIKTIKPAPGYVPVTPFEHQTVLATIHQFPSLEPLRFEQYPANHLNLPTRRDILHRAVVYEGDATRLGTASTKTRHEVHGSRRKVRPQKGTGHARLGDRMSPMLRGGGVAFGPKPRDFASELPKKVYDLAFRTALSYRFRKGELIIVDNAMELESPSTRLLADIFRYHEKLRGRGRSLMVTLEERPLLEQALLDMDRRKQAILWDQVDVKYLLELSRVIIERDALHNILLSHEEDLTHKAIQPWHKGLVRSLPPSNLESTIGWEEFRQLSLAKPEEKEVTRIEVYGSAAAARYGYAESLPQGPKRTEITLSAYELLTEAKKLEFAKKTGLTFTDYIQDTNTDDFPRVKALDHQISIKNDLVDQNAETNRLLAEKYLVDVRELELQKLQLLGEASLLAAQIFEQLRDTLELMGETDRAEEMLEEARRERTSIDEIELQTLEGRVELSKQLVTVASMQGDFVRHEKMQQEVEAREQELETRRAEIEAGNALLEEGEEDVNDEADGVERVIDVEGHVAEPSKEKRPGQEERRL</sequence>
<proteinExistence type="inferred from homology"/>
<dbReference type="Proteomes" id="UP000472372">
    <property type="component" value="Chromosome 4"/>
</dbReference>
<feature type="region of interest" description="Disordered" evidence="6">
    <location>
        <begin position="152"/>
        <end position="171"/>
    </location>
</feature>
<evidence type="ECO:0000313" key="8">
    <source>
        <dbReference type="Proteomes" id="UP000472372"/>
    </source>
</evidence>
<accession>A0A6S6W1D8</accession>
<evidence type="ECO:0000256" key="1">
    <source>
        <dbReference type="ARBA" id="ARBA00010528"/>
    </source>
</evidence>
<dbReference type="GO" id="GO:0006412">
    <property type="term" value="P:translation"/>
    <property type="evidence" value="ECO:0007669"/>
    <property type="project" value="InterPro"/>
</dbReference>
<gene>
    <name evidence="7" type="ORF">PTTW11_05329</name>
</gene>
<dbReference type="SUPFAM" id="SSF52166">
    <property type="entry name" value="Ribosomal protein L4"/>
    <property type="match status" value="1"/>
</dbReference>
<evidence type="ECO:0000256" key="6">
    <source>
        <dbReference type="SAM" id="MobiDB-lite"/>
    </source>
</evidence>
<feature type="compositionally biased region" description="Basic and acidic residues" evidence="6">
    <location>
        <begin position="575"/>
        <end position="602"/>
    </location>
</feature>
<protein>
    <recommendedName>
        <fullName evidence="4">Large ribosomal subunit protein uL4m</fullName>
    </recommendedName>
</protein>
<keyword evidence="5" id="KW-0175">Coiled coil</keyword>
<evidence type="ECO:0000256" key="2">
    <source>
        <dbReference type="ARBA" id="ARBA00022980"/>
    </source>
</evidence>
<evidence type="ECO:0000256" key="3">
    <source>
        <dbReference type="ARBA" id="ARBA00023274"/>
    </source>
</evidence>
<comment type="similarity">
    <text evidence="1">Belongs to the universal ribosomal protein uL4 family.</text>
</comment>
<keyword evidence="2" id="KW-0689">Ribosomal protein</keyword>
<feature type="coiled-coil region" evidence="5">
    <location>
        <begin position="479"/>
        <end position="509"/>
    </location>
</feature>
<dbReference type="EMBL" id="HG992980">
    <property type="protein sequence ID" value="CAE7034013.1"/>
    <property type="molecule type" value="Genomic_DNA"/>
</dbReference>
<dbReference type="GO" id="GO:0003735">
    <property type="term" value="F:structural constituent of ribosome"/>
    <property type="evidence" value="ECO:0007669"/>
    <property type="project" value="InterPro"/>
</dbReference>
<dbReference type="FunFam" id="3.40.1370.10:FF:000016">
    <property type="entry name" value="60S ribosomal protein L4, mitochondrial"/>
    <property type="match status" value="1"/>
</dbReference>
<dbReference type="PANTHER" id="PTHR10746:SF6">
    <property type="entry name" value="LARGE RIBOSOMAL SUBUNIT PROTEIN UL4M"/>
    <property type="match status" value="1"/>
</dbReference>
<reference evidence="7" key="1">
    <citation type="submission" date="2021-02" db="EMBL/GenBank/DDBJ databases">
        <authorList>
            <person name="Syme A R."/>
            <person name="Syme A R."/>
            <person name="Moolhuijzen P."/>
        </authorList>
    </citation>
    <scope>NUCLEOTIDE SEQUENCE</scope>
    <source>
        <strain evidence="7">W1-1</strain>
    </source>
</reference>
<feature type="compositionally biased region" description="Acidic residues" evidence="6">
    <location>
        <begin position="563"/>
        <end position="574"/>
    </location>
</feature>
<keyword evidence="3" id="KW-0687">Ribonucleoprotein</keyword>
<evidence type="ECO:0000256" key="5">
    <source>
        <dbReference type="SAM" id="Coils"/>
    </source>
</evidence>
<dbReference type="GO" id="GO:1990904">
    <property type="term" value="C:ribonucleoprotein complex"/>
    <property type="evidence" value="ECO:0007669"/>
    <property type="project" value="UniProtKB-KW"/>
</dbReference>
<evidence type="ECO:0000313" key="7">
    <source>
        <dbReference type="EMBL" id="CAE7034013.1"/>
    </source>
</evidence>